<gene>
    <name evidence="3" type="ORF">Poly51_63340</name>
</gene>
<comment type="caution">
    <text evidence="3">The sequence shown here is derived from an EMBL/GenBank/DDBJ whole genome shotgun (WGS) entry which is preliminary data.</text>
</comment>
<accession>A0A5C6E4Z9</accession>
<feature type="transmembrane region" description="Helical" evidence="2">
    <location>
        <begin position="31"/>
        <end position="54"/>
    </location>
</feature>
<evidence type="ECO:0000256" key="1">
    <source>
        <dbReference type="SAM" id="MobiDB-lite"/>
    </source>
</evidence>
<dbReference type="EMBL" id="SJPW01000021">
    <property type="protein sequence ID" value="TWU43574.1"/>
    <property type="molecule type" value="Genomic_DNA"/>
</dbReference>
<dbReference type="Proteomes" id="UP000318288">
    <property type="component" value="Unassembled WGS sequence"/>
</dbReference>
<keyword evidence="2" id="KW-0812">Transmembrane</keyword>
<feature type="transmembrane region" description="Helical" evidence="2">
    <location>
        <begin position="102"/>
        <end position="120"/>
    </location>
</feature>
<protein>
    <submittedName>
        <fullName evidence="3">Uncharacterized protein</fullName>
    </submittedName>
</protein>
<keyword evidence="4" id="KW-1185">Reference proteome</keyword>
<feature type="compositionally biased region" description="Polar residues" evidence="1">
    <location>
        <begin position="1"/>
        <end position="18"/>
    </location>
</feature>
<keyword evidence="2" id="KW-1133">Transmembrane helix</keyword>
<feature type="region of interest" description="Disordered" evidence="1">
    <location>
        <begin position="1"/>
        <end position="20"/>
    </location>
</feature>
<feature type="transmembrane region" description="Helical" evidence="2">
    <location>
        <begin position="66"/>
        <end position="90"/>
    </location>
</feature>
<proteinExistence type="predicted"/>
<reference evidence="3 4" key="1">
    <citation type="submission" date="2019-02" db="EMBL/GenBank/DDBJ databases">
        <title>Deep-cultivation of Planctomycetes and their phenomic and genomic characterization uncovers novel biology.</title>
        <authorList>
            <person name="Wiegand S."/>
            <person name="Jogler M."/>
            <person name="Boedeker C."/>
            <person name="Pinto D."/>
            <person name="Vollmers J."/>
            <person name="Rivas-Marin E."/>
            <person name="Kohn T."/>
            <person name="Peeters S.H."/>
            <person name="Heuer A."/>
            <person name="Rast P."/>
            <person name="Oberbeckmann S."/>
            <person name="Bunk B."/>
            <person name="Jeske O."/>
            <person name="Meyerdierks A."/>
            <person name="Storesund J.E."/>
            <person name="Kallscheuer N."/>
            <person name="Luecker S."/>
            <person name="Lage O.M."/>
            <person name="Pohl T."/>
            <person name="Merkel B.J."/>
            <person name="Hornburger P."/>
            <person name="Mueller R.-W."/>
            <person name="Bruemmer F."/>
            <person name="Labrenz M."/>
            <person name="Spormann A.M."/>
            <person name="Op Den Camp H."/>
            <person name="Overmann J."/>
            <person name="Amann R."/>
            <person name="Jetten M.S.M."/>
            <person name="Mascher T."/>
            <person name="Medema M.H."/>
            <person name="Devos D.P."/>
            <person name="Kaster A.-K."/>
            <person name="Ovreas L."/>
            <person name="Rohde M."/>
            <person name="Galperin M.Y."/>
            <person name="Jogler C."/>
        </authorList>
    </citation>
    <scope>NUCLEOTIDE SEQUENCE [LARGE SCALE GENOMIC DNA]</scope>
    <source>
        <strain evidence="3 4">Poly51</strain>
    </source>
</reference>
<evidence type="ECO:0000313" key="4">
    <source>
        <dbReference type="Proteomes" id="UP000318288"/>
    </source>
</evidence>
<name>A0A5C6E4Z9_9BACT</name>
<sequence>MPDSPKSLNPYSSPNCETASRGDTIPTWPRYISFLVTSGIVLSLPPIPLFLWLAENEPFHGSARPWHLAFVGIAGIVAVFWFIWAVALVIGIAQRWVAGNAAWYLLLASVAGWISISVVYDFGYDQGWFG</sequence>
<keyword evidence="2" id="KW-0472">Membrane</keyword>
<evidence type="ECO:0000313" key="3">
    <source>
        <dbReference type="EMBL" id="TWU43574.1"/>
    </source>
</evidence>
<evidence type="ECO:0000256" key="2">
    <source>
        <dbReference type="SAM" id="Phobius"/>
    </source>
</evidence>
<dbReference type="AlphaFoldDB" id="A0A5C6E4Z9"/>
<organism evidence="3 4">
    <name type="scientific">Rubripirellula tenax</name>
    <dbReference type="NCBI Taxonomy" id="2528015"/>
    <lineage>
        <taxon>Bacteria</taxon>
        <taxon>Pseudomonadati</taxon>
        <taxon>Planctomycetota</taxon>
        <taxon>Planctomycetia</taxon>
        <taxon>Pirellulales</taxon>
        <taxon>Pirellulaceae</taxon>
        <taxon>Rubripirellula</taxon>
    </lineage>
</organism>